<name>A0A4Z1BKN0_9RHOB</name>
<organism evidence="2 3">
    <name type="scientific">Paracoccus liaowanqingii</name>
    <dbReference type="NCBI Taxonomy" id="2560053"/>
    <lineage>
        <taxon>Bacteria</taxon>
        <taxon>Pseudomonadati</taxon>
        <taxon>Pseudomonadota</taxon>
        <taxon>Alphaproteobacteria</taxon>
        <taxon>Rhodobacterales</taxon>
        <taxon>Paracoccaceae</taxon>
        <taxon>Paracoccus</taxon>
    </lineage>
</organism>
<evidence type="ECO:0000256" key="1">
    <source>
        <dbReference type="SAM" id="Phobius"/>
    </source>
</evidence>
<dbReference type="Proteomes" id="UP000297972">
    <property type="component" value="Unassembled WGS sequence"/>
</dbReference>
<keyword evidence="1" id="KW-0472">Membrane</keyword>
<gene>
    <name evidence="2" type="ORF">E4L95_23855</name>
</gene>
<sequence>MTAPQIAALRRARRHGWRRATLGMAAAVAALVALTLMLGQNFTPPGEVWRVLTGQD</sequence>
<keyword evidence="1" id="KW-1133">Transmembrane helix</keyword>
<comment type="caution">
    <text evidence="2">The sequence shown here is derived from an EMBL/GenBank/DDBJ whole genome shotgun (WGS) entry which is preliminary data.</text>
</comment>
<feature type="transmembrane region" description="Helical" evidence="1">
    <location>
        <begin position="20"/>
        <end position="39"/>
    </location>
</feature>
<dbReference type="AlphaFoldDB" id="A0A4Z1BKN0"/>
<evidence type="ECO:0000313" key="3">
    <source>
        <dbReference type="Proteomes" id="UP000297972"/>
    </source>
</evidence>
<feature type="non-terminal residue" evidence="2">
    <location>
        <position position="56"/>
    </location>
</feature>
<keyword evidence="3" id="KW-1185">Reference proteome</keyword>
<accession>A0A4Z1BKN0</accession>
<proteinExistence type="predicted"/>
<protein>
    <submittedName>
        <fullName evidence="2">Iron ABC transporter permease</fullName>
    </submittedName>
</protein>
<evidence type="ECO:0000313" key="2">
    <source>
        <dbReference type="EMBL" id="TGN30615.1"/>
    </source>
</evidence>
<dbReference type="EMBL" id="SRPG01000709">
    <property type="protein sequence ID" value="TGN30615.1"/>
    <property type="molecule type" value="Genomic_DNA"/>
</dbReference>
<reference evidence="2 3" key="1">
    <citation type="submission" date="2019-03" db="EMBL/GenBank/DDBJ databases">
        <authorList>
            <person name="Li J."/>
        </authorList>
    </citation>
    <scope>NUCLEOTIDE SEQUENCE [LARGE SCALE GENOMIC DNA]</scope>
    <source>
        <strain evidence="2 3">3058</strain>
    </source>
</reference>
<keyword evidence="1" id="KW-0812">Transmembrane</keyword>